<organism evidence="2 3">
    <name type="scientific">Paramarasmius palmivorus</name>
    <dbReference type="NCBI Taxonomy" id="297713"/>
    <lineage>
        <taxon>Eukaryota</taxon>
        <taxon>Fungi</taxon>
        <taxon>Dikarya</taxon>
        <taxon>Basidiomycota</taxon>
        <taxon>Agaricomycotina</taxon>
        <taxon>Agaricomycetes</taxon>
        <taxon>Agaricomycetidae</taxon>
        <taxon>Agaricales</taxon>
        <taxon>Marasmiineae</taxon>
        <taxon>Marasmiaceae</taxon>
        <taxon>Paramarasmius</taxon>
    </lineage>
</organism>
<reference evidence="2 3" key="1">
    <citation type="submission" date="2024-01" db="EMBL/GenBank/DDBJ databases">
        <title>A draft genome for a cacao thread blight-causing isolate of Paramarasmius palmivorus.</title>
        <authorList>
            <person name="Baruah I.K."/>
            <person name="Bukari Y."/>
            <person name="Amoako-Attah I."/>
            <person name="Meinhardt L.W."/>
            <person name="Bailey B.A."/>
            <person name="Cohen S.P."/>
        </authorList>
    </citation>
    <scope>NUCLEOTIDE SEQUENCE [LARGE SCALE GENOMIC DNA]</scope>
    <source>
        <strain evidence="2 3">GH-12</strain>
    </source>
</reference>
<dbReference type="Proteomes" id="UP001383192">
    <property type="component" value="Unassembled WGS sequence"/>
</dbReference>
<feature type="region of interest" description="Disordered" evidence="1">
    <location>
        <begin position="96"/>
        <end position="185"/>
    </location>
</feature>
<accession>A0AAW0CEC7</accession>
<comment type="caution">
    <text evidence="2">The sequence shown here is derived from an EMBL/GenBank/DDBJ whole genome shotgun (WGS) entry which is preliminary data.</text>
</comment>
<evidence type="ECO:0000313" key="3">
    <source>
        <dbReference type="Proteomes" id="UP001383192"/>
    </source>
</evidence>
<protein>
    <submittedName>
        <fullName evidence="2">Uncharacterized protein</fullName>
    </submittedName>
</protein>
<sequence length="556" mass="63463">MYLTRSVTHLFTPADKEAVFKASFDLDTLVWDRMTHEEEGLRNKDPIFAGIPFQTMEDLQNYQDSSGSNNSGNLEDLDHPCLEEQLQSYEDLNDFQKRSRPEDIEPTADIDNRPLKKKRKRPTRRKIQSQDCALKASAVRVSAQSTPEQPQPPDVRYRVNTSRSSRSFQKAGLTMQERKHARSVARRRIPKEQLIATTGFVDIEKDSRITGGFWMGINVKKDFRGVLSRMLDNGVKLRGLTLVFFERTEIIICDSQGRIVIYRSSITRRMKDLILPKVNTEALRFIEATAAPTPDQIAENDRGDHWHHISGLDRNNKAEPDLSAWHKAHRRIHDEDFFAENSIFHVLTLLGCDLVKQHFPRIYQRFKDCSDYMRDRYGEEFKAPYGGIFFNFCVNGVRYGVPRVFCKPHVDHKNVALGVCMVFVYGHFDHREKCWLVIWEAGVALELPPGVFVIYPSSLFLHFNVDLSQLEVVVTQGEAPTKENSRPVHCSCGSINESTHGQAWKNADGRGSMVWFNQASLFQTAELGYNTVKAARAAGDPGVCTKTSDELFSKAL</sequence>
<feature type="compositionally biased region" description="Polar residues" evidence="1">
    <location>
        <begin position="159"/>
        <end position="168"/>
    </location>
</feature>
<dbReference type="AlphaFoldDB" id="A0AAW0CEC7"/>
<evidence type="ECO:0000313" key="2">
    <source>
        <dbReference type="EMBL" id="KAK7037413.1"/>
    </source>
</evidence>
<evidence type="ECO:0000256" key="1">
    <source>
        <dbReference type="SAM" id="MobiDB-lite"/>
    </source>
</evidence>
<dbReference type="Gene3D" id="3.60.130.30">
    <property type="match status" value="1"/>
</dbReference>
<gene>
    <name evidence="2" type="ORF">VNI00_011163</name>
</gene>
<name>A0AAW0CEC7_9AGAR</name>
<feature type="compositionally biased region" description="Basic residues" evidence="1">
    <location>
        <begin position="115"/>
        <end position="127"/>
    </location>
</feature>
<proteinExistence type="predicted"/>
<dbReference type="EMBL" id="JAYKXP010000047">
    <property type="protein sequence ID" value="KAK7037413.1"/>
    <property type="molecule type" value="Genomic_DNA"/>
</dbReference>
<keyword evidence="3" id="KW-1185">Reference proteome</keyword>